<keyword evidence="7" id="KW-1185">Reference proteome</keyword>
<reference evidence="6 7" key="1">
    <citation type="journal article" date="2019" name="Mol. Ecol. Resour.">
        <title>Improving Illumina assemblies with Hi-C and long reads: an example with the North African dromedary.</title>
        <authorList>
            <person name="Elbers J.P."/>
            <person name="Rogers M.F."/>
            <person name="Perelman P.L."/>
            <person name="Proskuryakova A.A."/>
            <person name="Serdyukova N.A."/>
            <person name="Johnson W.E."/>
            <person name="Horin P."/>
            <person name="Corander J."/>
            <person name="Murphy D."/>
            <person name="Burger P.A."/>
        </authorList>
    </citation>
    <scope>NUCLEOTIDE SEQUENCE [LARGE SCALE GENOMIC DNA]</scope>
    <source>
        <strain evidence="6">Drom800</strain>
        <tissue evidence="6">Blood</tissue>
    </source>
</reference>
<dbReference type="Pfam" id="PF00400">
    <property type="entry name" value="WD40"/>
    <property type="match status" value="6"/>
</dbReference>
<comment type="subcellular location">
    <subcellularLocation>
        <location evidence="1">Nucleus</location>
        <location evidence="1">Nucleolus</location>
    </subcellularLocation>
</comment>
<dbReference type="InterPro" id="IPR020472">
    <property type="entry name" value="WD40_PAC1"/>
</dbReference>
<organism evidence="6 7">
    <name type="scientific">Camelus dromedarius</name>
    <name type="common">Dromedary</name>
    <name type="synonym">Arabian camel</name>
    <dbReference type="NCBI Taxonomy" id="9838"/>
    <lineage>
        <taxon>Eukaryota</taxon>
        <taxon>Metazoa</taxon>
        <taxon>Chordata</taxon>
        <taxon>Craniata</taxon>
        <taxon>Vertebrata</taxon>
        <taxon>Euteleostomi</taxon>
        <taxon>Mammalia</taxon>
        <taxon>Eutheria</taxon>
        <taxon>Laurasiatheria</taxon>
        <taxon>Artiodactyla</taxon>
        <taxon>Tylopoda</taxon>
        <taxon>Camelidae</taxon>
        <taxon>Camelus</taxon>
    </lineage>
</organism>
<dbReference type="InterPro" id="IPR036322">
    <property type="entry name" value="WD40_repeat_dom_sf"/>
</dbReference>
<dbReference type="InterPro" id="IPR019775">
    <property type="entry name" value="WD40_repeat_CS"/>
</dbReference>
<dbReference type="PANTHER" id="PTHR19848">
    <property type="entry name" value="WD40 REPEAT PROTEIN"/>
    <property type="match status" value="1"/>
</dbReference>
<dbReference type="Proteomes" id="UP000299084">
    <property type="component" value="Unassembled WGS sequence"/>
</dbReference>
<feature type="repeat" description="WD" evidence="5">
    <location>
        <begin position="183"/>
        <end position="224"/>
    </location>
</feature>
<evidence type="ECO:0000256" key="5">
    <source>
        <dbReference type="PROSITE-ProRule" id="PRU00221"/>
    </source>
</evidence>
<evidence type="ECO:0000313" key="7">
    <source>
        <dbReference type="Proteomes" id="UP000299084"/>
    </source>
</evidence>
<feature type="repeat" description="WD" evidence="5">
    <location>
        <begin position="225"/>
        <end position="255"/>
    </location>
</feature>
<dbReference type="GO" id="GO:0007219">
    <property type="term" value="P:Notch signaling pathway"/>
    <property type="evidence" value="ECO:0007669"/>
    <property type="project" value="TreeGrafter"/>
</dbReference>
<feature type="repeat" description="WD" evidence="5">
    <location>
        <begin position="10"/>
        <end position="39"/>
    </location>
</feature>
<feature type="repeat" description="WD" evidence="5">
    <location>
        <begin position="40"/>
        <end position="70"/>
    </location>
</feature>
<feature type="repeat" description="WD" evidence="5">
    <location>
        <begin position="141"/>
        <end position="182"/>
    </location>
</feature>
<evidence type="ECO:0000256" key="4">
    <source>
        <dbReference type="ARBA" id="ARBA00023242"/>
    </source>
</evidence>
<dbReference type="PROSITE" id="PS00678">
    <property type="entry name" value="WD_REPEATS_1"/>
    <property type="match status" value="1"/>
</dbReference>
<keyword evidence="2 5" id="KW-0853">WD repeat</keyword>
<protein>
    <submittedName>
        <fullName evidence="6">Notchless protein-like protein 1</fullName>
    </submittedName>
</protein>
<comment type="caution">
    <text evidence="6">The sequence shown here is derived from an EMBL/GenBank/DDBJ whole genome shotgun (WGS) entry which is preliminary data.</text>
</comment>
<dbReference type="InterPro" id="IPR015943">
    <property type="entry name" value="WD40/YVTN_repeat-like_dom_sf"/>
</dbReference>
<sequence length="255" mass="27773">MHPDLGVGKLNPECRYVASSSKDGSVRVWDTTAGRCERILTGHTQSVTCLRWGGDGLLYSASQDRTIKVWRAHDGVLCRTLQGHGHWVNTMALSTDYALRTGAFEPAEASGQGPERLVSGSDDFTLFLWSPAEDKKPLARLTGHQALINQVLFSPDSRVVASASFDKSIKLWDGRTGKYLASLRGHVAAVYQIAWSADSRLLVSGSSDSTLKVWDVKAQKLATDLPGHADEVYAVDWSPDGQRVASGGKDKCLRM</sequence>
<accession>A0A5N4D261</accession>
<name>A0A5N4D261_CAMDR</name>
<evidence type="ECO:0000313" key="6">
    <source>
        <dbReference type="EMBL" id="KAB1265146.1"/>
    </source>
</evidence>
<dbReference type="CDD" id="cd00200">
    <property type="entry name" value="WD40"/>
    <property type="match status" value="1"/>
</dbReference>
<dbReference type="InterPro" id="IPR001632">
    <property type="entry name" value="WD40_G-protein_beta-like"/>
</dbReference>
<dbReference type="SUPFAM" id="SSF50978">
    <property type="entry name" value="WD40 repeat-like"/>
    <property type="match status" value="1"/>
</dbReference>
<gene>
    <name evidence="6" type="ORF">Cadr_000019294</name>
</gene>
<dbReference type="SMART" id="SM00320">
    <property type="entry name" value="WD40"/>
    <property type="match status" value="6"/>
</dbReference>
<proteinExistence type="predicted"/>
<dbReference type="PROSITE" id="PS50082">
    <property type="entry name" value="WD_REPEATS_2"/>
    <property type="match status" value="5"/>
</dbReference>
<dbReference type="PROSITE" id="PS50294">
    <property type="entry name" value="WD_REPEATS_REGION"/>
    <property type="match status" value="4"/>
</dbReference>
<evidence type="ECO:0000256" key="3">
    <source>
        <dbReference type="ARBA" id="ARBA00022737"/>
    </source>
</evidence>
<dbReference type="AlphaFoldDB" id="A0A5N4D261"/>
<dbReference type="PRINTS" id="PR00320">
    <property type="entry name" value="GPROTEINBRPT"/>
</dbReference>
<evidence type="ECO:0000256" key="2">
    <source>
        <dbReference type="ARBA" id="ARBA00022574"/>
    </source>
</evidence>
<dbReference type="GO" id="GO:0005730">
    <property type="term" value="C:nucleolus"/>
    <property type="evidence" value="ECO:0007669"/>
    <property type="project" value="UniProtKB-SubCell"/>
</dbReference>
<dbReference type="PANTHER" id="PTHR19848:SF0">
    <property type="entry name" value="NOTCHLESS PROTEIN HOMOLOG 1"/>
    <property type="match status" value="1"/>
</dbReference>
<dbReference type="InterPro" id="IPR001680">
    <property type="entry name" value="WD40_rpt"/>
</dbReference>
<dbReference type="PRINTS" id="PR00319">
    <property type="entry name" value="GPROTEINB"/>
</dbReference>
<keyword evidence="3" id="KW-0677">Repeat</keyword>
<evidence type="ECO:0000256" key="1">
    <source>
        <dbReference type="ARBA" id="ARBA00004604"/>
    </source>
</evidence>
<dbReference type="GO" id="GO:0000027">
    <property type="term" value="P:ribosomal large subunit assembly"/>
    <property type="evidence" value="ECO:0007669"/>
    <property type="project" value="TreeGrafter"/>
</dbReference>
<dbReference type="Gene3D" id="2.130.10.10">
    <property type="entry name" value="YVTN repeat-like/Quinoprotein amine dehydrogenase"/>
    <property type="match status" value="1"/>
</dbReference>
<dbReference type="EMBL" id="JWIN03000016">
    <property type="protein sequence ID" value="KAB1265146.1"/>
    <property type="molecule type" value="Genomic_DNA"/>
</dbReference>
<keyword evidence="4" id="KW-0539">Nucleus</keyword>